<keyword evidence="12" id="KW-1185">Reference proteome</keyword>
<keyword evidence="8" id="KW-0807">Transducer</keyword>
<evidence type="ECO:0000256" key="4">
    <source>
        <dbReference type="ARBA" id="ARBA00022989"/>
    </source>
</evidence>
<evidence type="ECO:0000256" key="8">
    <source>
        <dbReference type="ARBA" id="ARBA00023224"/>
    </source>
</evidence>
<reference evidence="11 12" key="1">
    <citation type="journal article" date="2018" name="Sci. Rep.">
        <title>Comparative analysis of the Pocillopora damicornis genome highlights role of immune system in coral evolution.</title>
        <authorList>
            <person name="Cunning R."/>
            <person name="Bay R.A."/>
            <person name="Gillette P."/>
            <person name="Baker A.C."/>
            <person name="Traylor-Knowles N."/>
        </authorList>
    </citation>
    <scope>NUCLEOTIDE SEQUENCE [LARGE SCALE GENOMIC DNA]</scope>
    <source>
        <strain evidence="11">RSMAS</strain>
        <tissue evidence="11">Whole animal</tissue>
    </source>
</reference>
<name>A0A3M6V122_POCDA</name>
<sequence>MALHWFWVVGWFITLFGFLGNTWIIFIIVKRRRLQTTANWFVLSLAIADLGVTCGYFPASFVCNILVHSCNNSIRFNFYSFFIEASTFSMIAMIVERYIAIVYSLRYVYVMTTAKTITIIVASWGVPSVLIFARWAYELYYNEISAQAEFVIITMYTLLFEIVPTIILIVTTSHILFIARRVSKQMSVLLTQVRFNVAANSARILNAPVKIGLKSSTVKLVVAVVAIFVVCYGTEIYVTFCQAPYNLCAVPDDVQIFFSLLIMVNSVLNPIVYAFLKQDIKNETRAVFRFGKDSRSHSGSLRTARSGFYSVITS</sequence>
<dbReference type="Proteomes" id="UP000275408">
    <property type="component" value="Unassembled WGS sequence"/>
</dbReference>
<accession>A0A3M6V122</accession>
<evidence type="ECO:0000256" key="5">
    <source>
        <dbReference type="ARBA" id="ARBA00023040"/>
    </source>
</evidence>
<evidence type="ECO:0000256" key="2">
    <source>
        <dbReference type="ARBA" id="ARBA00022475"/>
    </source>
</evidence>
<keyword evidence="7" id="KW-0675">Receptor</keyword>
<gene>
    <name evidence="11" type="ORF">pdam_00010469</name>
</gene>
<dbReference type="Pfam" id="PF00001">
    <property type="entry name" value="7tm_1"/>
    <property type="match status" value="1"/>
</dbReference>
<feature type="transmembrane region" description="Helical" evidence="9">
    <location>
        <begin position="153"/>
        <end position="179"/>
    </location>
</feature>
<dbReference type="CDD" id="cd00637">
    <property type="entry name" value="7tm_classA_rhodopsin-like"/>
    <property type="match status" value="1"/>
</dbReference>
<dbReference type="EMBL" id="RCHS01000299">
    <property type="protein sequence ID" value="RMX59631.1"/>
    <property type="molecule type" value="Genomic_DNA"/>
</dbReference>
<feature type="domain" description="G-protein coupled receptors family 1 profile" evidence="10">
    <location>
        <begin position="20"/>
        <end position="273"/>
    </location>
</feature>
<dbReference type="OrthoDB" id="5969463at2759"/>
<keyword evidence="6 9" id="KW-0472">Membrane</keyword>
<dbReference type="Gene3D" id="1.20.1070.10">
    <property type="entry name" value="Rhodopsin 7-helix transmembrane proteins"/>
    <property type="match status" value="1"/>
</dbReference>
<evidence type="ECO:0000313" key="11">
    <source>
        <dbReference type="EMBL" id="RMX59631.1"/>
    </source>
</evidence>
<dbReference type="InterPro" id="IPR050569">
    <property type="entry name" value="TAAR"/>
</dbReference>
<dbReference type="STRING" id="46731.A0A3M6V122"/>
<evidence type="ECO:0000256" key="9">
    <source>
        <dbReference type="SAM" id="Phobius"/>
    </source>
</evidence>
<keyword evidence="5" id="KW-0297">G-protein coupled receptor</keyword>
<feature type="transmembrane region" description="Helical" evidence="9">
    <location>
        <begin position="107"/>
        <end position="133"/>
    </location>
</feature>
<evidence type="ECO:0000256" key="6">
    <source>
        <dbReference type="ARBA" id="ARBA00023136"/>
    </source>
</evidence>
<evidence type="ECO:0000256" key="1">
    <source>
        <dbReference type="ARBA" id="ARBA00004651"/>
    </source>
</evidence>
<dbReference type="AlphaFoldDB" id="A0A3M6V122"/>
<feature type="transmembrane region" description="Helical" evidence="9">
    <location>
        <begin position="40"/>
        <end position="58"/>
    </location>
</feature>
<dbReference type="PANTHER" id="PTHR24249:SF372">
    <property type="entry name" value="G-PROTEIN COUPLED RECEPTORS FAMILY 1 PROFILE DOMAIN-CONTAINING PROTEIN"/>
    <property type="match status" value="1"/>
</dbReference>
<dbReference type="InterPro" id="IPR000276">
    <property type="entry name" value="GPCR_Rhodpsn"/>
</dbReference>
<evidence type="ECO:0000256" key="3">
    <source>
        <dbReference type="ARBA" id="ARBA00022692"/>
    </source>
</evidence>
<dbReference type="SUPFAM" id="SSF81321">
    <property type="entry name" value="Family A G protein-coupled receptor-like"/>
    <property type="match status" value="1"/>
</dbReference>
<dbReference type="PROSITE" id="PS50262">
    <property type="entry name" value="G_PROTEIN_RECEP_F1_2"/>
    <property type="match status" value="1"/>
</dbReference>
<keyword evidence="2" id="KW-1003">Cell membrane</keyword>
<evidence type="ECO:0000259" key="10">
    <source>
        <dbReference type="PROSITE" id="PS50262"/>
    </source>
</evidence>
<organism evidence="11 12">
    <name type="scientific">Pocillopora damicornis</name>
    <name type="common">Cauliflower coral</name>
    <name type="synonym">Millepora damicornis</name>
    <dbReference type="NCBI Taxonomy" id="46731"/>
    <lineage>
        <taxon>Eukaryota</taxon>
        <taxon>Metazoa</taxon>
        <taxon>Cnidaria</taxon>
        <taxon>Anthozoa</taxon>
        <taxon>Hexacorallia</taxon>
        <taxon>Scleractinia</taxon>
        <taxon>Astrocoeniina</taxon>
        <taxon>Pocilloporidae</taxon>
        <taxon>Pocillopora</taxon>
    </lineage>
</organism>
<comment type="caution">
    <text evidence="11">The sequence shown here is derived from an EMBL/GenBank/DDBJ whole genome shotgun (WGS) entry which is preliminary data.</text>
</comment>
<dbReference type="InterPro" id="IPR017452">
    <property type="entry name" value="GPCR_Rhodpsn_7TM"/>
</dbReference>
<protein>
    <recommendedName>
        <fullName evidence="10">G-protein coupled receptors family 1 profile domain-containing protein</fullName>
    </recommendedName>
</protein>
<dbReference type="GO" id="GO:0005886">
    <property type="term" value="C:plasma membrane"/>
    <property type="evidence" value="ECO:0007669"/>
    <property type="project" value="UniProtKB-SubCell"/>
</dbReference>
<feature type="transmembrane region" description="Helical" evidence="9">
    <location>
        <begin position="256"/>
        <end position="276"/>
    </location>
</feature>
<proteinExistence type="predicted"/>
<comment type="subcellular location">
    <subcellularLocation>
        <location evidence="1">Cell membrane</location>
        <topology evidence="1">Multi-pass membrane protein</topology>
    </subcellularLocation>
</comment>
<evidence type="ECO:0000313" key="12">
    <source>
        <dbReference type="Proteomes" id="UP000275408"/>
    </source>
</evidence>
<evidence type="ECO:0000256" key="7">
    <source>
        <dbReference type="ARBA" id="ARBA00023170"/>
    </source>
</evidence>
<feature type="transmembrane region" description="Helical" evidence="9">
    <location>
        <begin position="220"/>
        <end position="240"/>
    </location>
</feature>
<keyword evidence="4 9" id="KW-1133">Transmembrane helix</keyword>
<keyword evidence="3 9" id="KW-0812">Transmembrane</keyword>
<dbReference type="GO" id="GO:0004930">
    <property type="term" value="F:G protein-coupled receptor activity"/>
    <property type="evidence" value="ECO:0007669"/>
    <property type="project" value="UniProtKB-KW"/>
</dbReference>
<feature type="transmembrane region" description="Helical" evidence="9">
    <location>
        <begin position="6"/>
        <end position="28"/>
    </location>
</feature>
<dbReference type="PANTHER" id="PTHR24249">
    <property type="entry name" value="HISTAMINE RECEPTOR-RELATED G-PROTEIN COUPLED RECEPTOR"/>
    <property type="match status" value="1"/>
</dbReference>
<dbReference type="PRINTS" id="PR00237">
    <property type="entry name" value="GPCRRHODOPSN"/>
</dbReference>